<protein>
    <submittedName>
        <fullName evidence="1">YdeI/OmpD-associated family protein</fullName>
    </submittedName>
</protein>
<dbReference type="InterPro" id="IPR037079">
    <property type="entry name" value="AF2212/PG0164-like_sf"/>
</dbReference>
<accession>A0ABW0I5J8</accession>
<reference evidence="2" key="1">
    <citation type="journal article" date="2019" name="Int. J. Syst. Evol. Microbiol.">
        <title>The Global Catalogue of Microorganisms (GCM) 10K type strain sequencing project: providing services to taxonomists for standard genome sequencing and annotation.</title>
        <authorList>
            <consortium name="The Broad Institute Genomics Platform"/>
            <consortium name="The Broad Institute Genome Sequencing Center for Infectious Disease"/>
            <person name="Wu L."/>
            <person name="Ma J."/>
        </authorList>
    </citation>
    <scope>NUCLEOTIDE SEQUENCE [LARGE SCALE GENOMIC DNA]</scope>
    <source>
        <strain evidence="2">CCUG 55250</strain>
    </source>
</reference>
<evidence type="ECO:0000313" key="2">
    <source>
        <dbReference type="Proteomes" id="UP001596106"/>
    </source>
</evidence>
<dbReference type="InterPro" id="IPR015018">
    <property type="entry name" value="DUF1905"/>
</dbReference>
<sequence length="164" mass="18885">MNSDSNNLVRFEAVLERFEQRDRTHYIDVPDAVARQFTQTKPVRIMCLLNDSVEFHCALRPKGDGSFFISIGTPIRQQGKLKIGDPIRVAIRKDESEYGRNMPEELKELFAIDEVGNRLFHALTPNQQRGIIYYVDSAKSPQVRVDRAILMIDRLKTNPSGRHE</sequence>
<evidence type="ECO:0000313" key="1">
    <source>
        <dbReference type="EMBL" id="MFC5408094.1"/>
    </source>
</evidence>
<dbReference type="SUPFAM" id="SSF141694">
    <property type="entry name" value="AF2212/PG0164-like"/>
    <property type="match status" value="1"/>
</dbReference>
<dbReference type="RefSeq" id="WP_379840780.1">
    <property type="nucleotide sequence ID" value="NZ_JBHSMA010000001.1"/>
</dbReference>
<dbReference type="Proteomes" id="UP001596106">
    <property type="component" value="Unassembled WGS sequence"/>
</dbReference>
<dbReference type="Pfam" id="PF08922">
    <property type="entry name" value="DUF1905"/>
    <property type="match status" value="1"/>
</dbReference>
<gene>
    <name evidence="1" type="ORF">ACFPMF_02145</name>
</gene>
<dbReference type="Gene3D" id="2.40.30.100">
    <property type="entry name" value="AF2212/PG0164-like"/>
    <property type="match status" value="1"/>
</dbReference>
<dbReference type="Pfam" id="PF13376">
    <property type="entry name" value="OmdA"/>
    <property type="match status" value="1"/>
</dbReference>
<keyword evidence="2" id="KW-1185">Reference proteome</keyword>
<name>A0ABW0I5J8_9BACT</name>
<organism evidence="1 2">
    <name type="scientific">Larkinella bovis</name>
    <dbReference type="NCBI Taxonomy" id="683041"/>
    <lineage>
        <taxon>Bacteria</taxon>
        <taxon>Pseudomonadati</taxon>
        <taxon>Bacteroidota</taxon>
        <taxon>Cytophagia</taxon>
        <taxon>Cytophagales</taxon>
        <taxon>Spirosomataceae</taxon>
        <taxon>Larkinella</taxon>
    </lineage>
</organism>
<comment type="caution">
    <text evidence="1">The sequence shown here is derived from an EMBL/GenBank/DDBJ whole genome shotgun (WGS) entry which is preliminary data.</text>
</comment>
<dbReference type="EMBL" id="JBHSMA010000001">
    <property type="protein sequence ID" value="MFC5408094.1"/>
    <property type="molecule type" value="Genomic_DNA"/>
</dbReference>
<proteinExistence type="predicted"/>